<evidence type="ECO:0000313" key="3">
    <source>
        <dbReference type="Proteomes" id="UP001431783"/>
    </source>
</evidence>
<dbReference type="PROSITE" id="PS50878">
    <property type="entry name" value="RT_POL"/>
    <property type="match status" value="1"/>
</dbReference>
<dbReference type="InterPro" id="IPR043502">
    <property type="entry name" value="DNA/RNA_pol_sf"/>
</dbReference>
<gene>
    <name evidence="2" type="ORF">WA026_015722</name>
</gene>
<dbReference type="EMBL" id="JARQZJ010000099">
    <property type="protein sequence ID" value="KAK9886203.1"/>
    <property type="molecule type" value="Genomic_DNA"/>
</dbReference>
<dbReference type="InterPro" id="IPR058912">
    <property type="entry name" value="HTH_animal"/>
</dbReference>
<dbReference type="CDD" id="cd10442">
    <property type="entry name" value="GIY-YIG_PLEs"/>
    <property type="match status" value="1"/>
</dbReference>
<keyword evidence="3" id="KW-1185">Reference proteome</keyword>
<dbReference type="Pfam" id="PF26215">
    <property type="entry name" value="HTH_animal"/>
    <property type="match status" value="1"/>
</dbReference>
<comment type="caution">
    <text evidence="2">The sequence shown here is derived from an EMBL/GenBank/DDBJ whole genome shotgun (WGS) entry which is preliminary data.</text>
</comment>
<dbReference type="Proteomes" id="UP001431783">
    <property type="component" value="Unassembled WGS sequence"/>
</dbReference>
<name>A0AAW1V0B9_9CUCU</name>
<reference evidence="2 3" key="1">
    <citation type="submission" date="2023-03" db="EMBL/GenBank/DDBJ databases">
        <title>Genome insight into feeding habits of ladybird beetles.</title>
        <authorList>
            <person name="Li H.-S."/>
            <person name="Huang Y.-H."/>
            <person name="Pang H."/>
        </authorList>
    </citation>
    <scope>NUCLEOTIDE SEQUENCE [LARGE SCALE GENOMIC DNA]</scope>
    <source>
        <strain evidence="2">SYSU_2023b</strain>
        <tissue evidence="2">Whole body</tissue>
    </source>
</reference>
<dbReference type="PANTHER" id="PTHR21301">
    <property type="entry name" value="REVERSE TRANSCRIPTASE"/>
    <property type="match status" value="1"/>
</dbReference>
<evidence type="ECO:0000259" key="1">
    <source>
        <dbReference type="PROSITE" id="PS50878"/>
    </source>
</evidence>
<sequence length="650" mass="74253">MEFPNVVTTILSLGPKFSYSPPPKRIPIRSVLADVESIVGLASADVQDIVRLRCTNAITNFFHQNPQTSSLEYKMLLSTKFFLKQHPDIIILRSDKGNVTVAMNRREYDDKMSDILQDPSIYKKLRSDPTASFQSKLNSLIKKLKNSGYITSEVASKLTCYKGVPPAIYGLPKIHKPDHPLRPIVSTIGSATSDLCKFISEILVVSFTDYHKFSVSDVFTFSKKVNGLIVPPQYVIISLDVVNLFSNISRQLIIKIIHQEWHRISLHTNIPEDQFISVIDFIFETTYFSYKSVFYSQLFGCPMGGCLSPIMASIVMSSLLNTCVPNLTFDLQFLYQYVDDLILCLPQDGIEEIVNIFDSYDEHIKFTVEMETARSVPFLDTRVVRSEDNIIKLDWYQKPSSSGRYLHFRSHHNVDMKLNIINQFKNRIVNIVHEDYCRGSLARLEVILLDNGYPKTLVKKYLCNTVTRPPSLTSTDLNMDPNTDTPAPLARYRSLPYFTSLTAKLCHIFSEIDDLKVAKYNFITGKMIFTRLKDRIPPSSTSDCIYSVPCFDCEGVYIGQTSQTIKRRITLHKSDVKLRPDRCALALHSSQQGHRFDFDSVEILDVAANYHKRVFLEMVHINSNPNSINKKTDVSRLSCIYSYLLSHHFK</sequence>
<dbReference type="InterPro" id="IPR000477">
    <property type="entry name" value="RT_dom"/>
</dbReference>
<protein>
    <recommendedName>
        <fullName evidence="1">Reverse transcriptase domain-containing protein</fullName>
    </recommendedName>
</protein>
<dbReference type="GO" id="GO:0071897">
    <property type="term" value="P:DNA biosynthetic process"/>
    <property type="evidence" value="ECO:0007669"/>
    <property type="project" value="UniProtKB-ARBA"/>
</dbReference>
<proteinExistence type="predicted"/>
<accession>A0AAW1V0B9</accession>
<dbReference type="PANTHER" id="PTHR21301:SF10">
    <property type="entry name" value="REVERSE TRANSCRIPTASE DOMAIN-CONTAINING PROTEIN"/>
    <property type="match status" value="1"/>
</dbReference>
<organism evidence="2 3">
    <name type="scientific">Henosepilachna vigintioctopunctata</name>
    <dbReference type="NCBI Taxonomy" id="420089"/>
    <lineage>
        <taxon>Eukaryota</taxon>
        <taxon>Metazoa</taxon>
        <taxon>Ecdysozoa</taxon>
        <taxon>Arthropoda</taxon>
        <taxon>Hexapoda</taxon>
        <taxon>Insecta</taxon>
        <taxon>Pterygota</taxon>
        <taxon>Neoptera</taxon>
        <taxon>Endopterygota</taxon>
        <taxon>Coleoptera</taxon>
        <taxon>Polyphaga</taxon>
        <taxon>Cucujiformia</taxon>
        <taxon>Coccinelloidea</taxon>
        <taxon>Coccinellidae</taxon>
        <taxon>Epilachninae</taxon>
        <taxon>Epilachnini</taxon>
        <taxon>Henosepilachna</taxon>
    </lineage>
</organism>
<dbReference type="AlphaFoldDB" id="A0AAW1V0B9"/>
<feature type="domain" description="Reverse transcriptase" evidence="1">
    <location>
        <begin position="155"/>
        <end position="410"/>
    </location>
</feature>
<evidence type="ECO:0000313" key="2">
    <source>
        <dbReference type="EMBL" id="KAK9886203.1"/>
    </source>
</evidence>
<dbReference type="SUPFAM" id="SSF56672">
    <property type="entry name" value="DNA/RNA polymerases"/>
    <property type="match status" value="1"/>
</dbReference>